<gene>
    <name evidence="2" type="ORF">GCM10022406_05820</name>
</gene>
<evidence type="ECO:0000313" key="3">
    <source>
        <dbReference type="Proteomes" id="UP001499909"/>
    </source>
</evidence>
<dbReference type="EMBL" id="BAABDH010000012">
    <property type="protein sequence ID" value="GAA3922533.1"/>
    <property type="molecule type" value="Genomic_DNA"/>
</dbReference>
<dbReference type="Gene3D" id="3.30.1330.80">
    <property type="entry name" value="Hypothetical protein, similar to alpha- acetolactate decarboxylase, domain 2"/>
    <property type="match status" value="1"/>
</dbReference>
<feature type="domain" description="PPC" evidence="1">
    <location>
        <begin position="53"/>
        <end position="184"/>
    </location>
</feature>
<dbReference type="PANTHER" id="PTHR34988:SF1">
    <property type="entry name" value="DNA-BINDING PROTEIN"/>
    <property type="match status" value="1"/>
</dbReference>
<evidence type="ECO:0000259" key="1">
    <source>
        <dbReference type="PROSITE" id="PS51742"/>
    </source>
</evidence>
<protein>
    <recommendedName>
        <fullName evidence="1">PPC domain-containing protein</fullName>
    </recommendedName>
</protein>
<evidence type="ECO:0000313" key="2">
    <source>
        <dbReference type="EMBL" id="GAA3922533.1"/>
    </source>
</evidence>
<sequence>MQKNWAGSGSAGLTFKAHLFRIMRRLCFLLLILVAPAVRAQQKLPVSMVPALASPMRTYALRLRPGDDLRQQLLAFTEQHQIRAGAMVTCVGSLTTATLRLANQAGPTVYKGYFEIVSLVGTLAVGGSHLHLAVADSTGRTIGGHLLDGNIIYTTAELVVGVLEELDFRRETDPVSTYKELVVYPLAKPAAPAGKTKPKAQK</sequence>
<keyword evidence="3" id="KW-1185">Reference proteome</keyword>
<dbReference type="CDD" id="cd11378">
    <property type="entry name" value="DUF296"/>
    <property type="match status" value="1"/>
</dbReference>
<proteinExistence type="predicted"/>
<reference evidence="3" key="1">
    <citation type="journal article" date="2019" name="Int. J. Syst. Evol. Microbiol.">
        <title>The Global Catalogue of Microorganisms (GCM) 10K type strain sequencing project: providing services to taxonomists for standard genome sequencing and annotation.</title>
        <authorList>
            <consortium name="The Broad Institute Genomics Platform"/>
            <consortium name="The Broad Institute Genome Sequencing Center for Infectious Disease"/>
            <person name="Wu L."/>
            <person name="Ma J."/>
        </authorList>
    </citation>
    <scope>NUCLEOTIDE SEQUENCE [LARGE SCALE GENOMIC DNA]</scope>
    <source>
        <strain evidence="3">JCM 17214</strain>
    </source>
</reference>
<comment type="caution">
    <text evidence="2">The sequence shown here is derived from an EMBL/GenBank/DDBJ whole genome shotgun (WGS) entry which is preliminary data.</text>
</comment>
<dbReference type="SUPFAM" id="SSF117856">
    <property type="entry name" value="AF0104/ALDC/Ptd012-like"/>
    <property type="match status" value="1"/>
</dbReference>
<dbReference type="Proteomes" id="UP001499909">
    <property type="component" value="Unassembled WGS sequence"/>
</dbReference>
<dbReference type="InterPro" id="IPR005175">
    <property type="entry name" value="PPC_dom"/>
</dbReference>
<dbReference type="Pfam" id="PF03479">
    <property type="entry name" value="PCC"/>
    <property type="match status" value="1"/>
</dbReference>
<organism evidence="2 3">
    <name type="scientific">Hymenobacter algoricola</name>
    <dbReference type="NCBI Taxonomy" id="486267"/>
    <lineage>
        <taxon>Bacteria</taxon>
        <taxon>Pseudomonadati</taxon>
        <taxon>Bacteroidota</taxon>
        <taxon>Cytophagia</taxon>
        <taxon>Cytophagales</taxon>
        <taxon>Hymenobacteraceae</taxon>
        <taxon>Hymenobacter</taxon>
    </lineage>
</organism>
<dbReference type="PROSITE" id="PS51742">
    <property type="entry name" value="PPC"/>
    <property type="match status" value="1"/>
</dbReference>
<name>A0ABP7MGB4_9BACT</name>
<dbReference type="PANTHER" id="PTHR34988">
    <property type="entry name" value="PROTEIN, PUTATIVE-RELATED"/>
    <property type="match status" value="1"/>
</dbReference>
<accession>A0ABP7MGB4</accession>